<comment type="catalytic activity">
    <reaction evidence="5">
        <text>RX + glutathione = an S-substituted glutathione + a halide anion + H(+)</text>
        <dbReference type="Rhea" id="RHEA:16437"/>
        <dbReference type="ChEBI" id="CHEBI:15378"/>
        <dbReference type="ChEBI" id="CHEBI:16042"/>
        <dbReference type="ChEBI" id="CHEBI:17792"/>
        <dbReference type="ChEBI" id="CHEBI:57925"/>
        <dbReference type="ChEBI" id="CHEBI:90779"/>
        <dbReference type="EC" id="2.5.1.18"/>
    </reaction>
</comment>
<keyword evidence="4" id="KW-0808">Transferase</keyword>
<dbReference type="EMBL" id="JACGWM010000005">
    <property type="protein sequence ID" value="KAL0371828.1"/>
    <property type="molecule type" value="Genomic_DNA"/>
</dbReference>
<reference evidence="7" key="2">
    <citation type="journal article" date="2024" name="Plant">
        <title>Genomic evolution and insights into agronomic trait innovations of Sesamum species.</title>
        <authorList>
            <person name="Miao H."/>
            <person name="Wang L."/>
            <person name="Qu L."/>
            <person name="Liu H."/>
            <person name="Sun Y."/>
            <person name="Le M."/>
            <person name="Wang Q."/>
            <person name="Wei S."/>
            <person name="Zheng Y."/>
            <person name="Lin W."/>
            <person name="Duan Y."/>
            <person name="Cao H."/>
            <person name="Xiong S."/>
            <person name="Wang X."/>
            <person name="Wei L."/>
            <person name="Li C."/>
            <person name="Ma Q."/>
            <person name="Ju M."/>
            <person name="Zhao R."/>
            <person name="Li G."/>
            <person name="Mu C."/>
            <person name="Tian Q."/>
            <person name="Mei H."/>
            <person name="Zhang T."/>
            <person name="Gao T."/>
            <person name="Zhang H."/>
        </authorList>
    </citation>
    <scope>NUCLEOTIDE SEQUENCE</scope>
    <source>
        <strain evidence="7">KEN8</strain>
    </source>
</reference>
<dbReference type="PROSITE" id="PS50405">
    <property type="entry name" value="GST_CTER"/>
    <property type="match status" value="1"/>
</dbReference>
<dbReference type="SUPFAM" id="SSF47616">
    <property type="entry name" value="GST C-terminal domain-like"/>
    <property type="match status" value="1"/>
</dbReference>
<evidence type="ECO:0000256" key="5">
    <source>
        <dbReference type="ARBA" id="ARBA00047960"/>
    </source>
</evidence>
<evidence type="ECO:0000256" key="2">
    <source>
        <dbReference type="ARBA" id="ARBA00012452"/>
    </source>
</evidence>
<comment type="similarity">
    <text evidence="1">Belongs to the GST superfamily. Theta family.</text>
</comment>
<sequence length="194" mass="21718">MQKYIRIGKCSEIDPTSSANRGHAILIYLASAFPGVADHWYPADVQKRAKIHSVLDWHHSNLRSGSLGYHFNTGIALAYGLPLDPKAAAEGEKLLSESLATIESLWLEDDRPFLLGNSQPSIADISLVCEIIQLEIADDKDRERILGGHKRILKWIEDTKTVTAPYFGEIHSFLPLAKERFKELRAKQANNEGK</sequence>
<protein>
    <recommendedName>
        <fullName evidence="2">glutathione transferase</fullName>
        <ecNumber evidence="2">2.5.1.18</ecNumber>
    </recommendedName>
</protein>
<evidence type="ECO:0000313" key="7">
    <source>
        <dbReference type="EMBL" id="KAL0371828.1"/>
    </source>
</evidence>
<dbReference type="InterPro" id="IPR036282">
    <property type="entry name" value="Glutathione-S-Trfase_C_sf"/>
</dbReference>
<dbReference type="InterPro" id="IPR043377">
    <property type="entry name" value="GSTT1/2/3"/>
</dbReference>
<dbReference type="InterPro" id="IPR010987">
    <property type="entry name" value="Glutathione-S-Trfase_C-like"/>
</dbReference>
<dbReference type="EC" id="2.5.1.18" evidence="2"/>
<proteinExistence type="inferred from homology"/>
<evidence type="ECO:0000256" key="1">
    <source>
        <dbReference type="ARBA" id="ARBA00009899"/>
    </source>
</evidence>
<evidence type="ECO:0000256" key="4">
    <source>
        <dbReference type="ARBA" id="ARBA00022679"/>
    </source>
</evidence>
<dbReference type="FunFam" id="1.20.1050.10:FF:000039">
    <property type="entry name" value="Glutathione S-transferase theta-1"/>
    <property type="match status" value="1"/>
</dbReference>
<comment type="caution">
    <text evidence="7">The sequence shown here is derived from an EMBL/GenBank/DDBJ whole genome shotgun (WGS) entry which is preliminary data.</text>
</comment>
<organism evidence="7">
    <name type="scientific">Sesamum calycinum</name>
    <dbReference type="NCBI Taxonomy" id="2727403"/>
    <lineage>
        <taxon>Eukaryota</taxon>
        <taxon>Viridiplantae</taxon>
        <taxon>Streptophyta</taxon>
        <taxon>Embryophyta</taxon>
        <taxon>Tracheophyta</taxon>
        <taxon>Spermatophyta</taxon>
        <taxon>Magnoliopsida</taxon>
        <taxon>eudicotyledons</taxon>
        <taxon>Gunneridae</taxon>
        <taxon>Pentapetalae</taxon>
        <taxon>asterids</taxon>
        <taxon>lamiids</taxon>
        <taxon>Lamiales</taxon>
        <taxon>Pedaliaceae</taxon>
        <taxon>Sesamum</taxon>
    </lineage>
</organism>
<keyword evidence="3" id="KW-0216">Detoxification</keyword>
<evidence type="ECO:0000259" key="6">
    <source>
        <dbReference type="PROSITE" id="PS50405"/>
    </source>
</evidence>
<accession>A0AAW2QWQ7</accession>
<gene>
    <name evidence="7" type="ORF">Scaly_0864400</name>
</gene>
<dbReference type="GO" id="GO:0009407">
    <property type="term" value="P:toxin catabolic process"/>
    <property type="evidence" value="ECO:0007669"/>
    <property type="project" value="UniProtKB-ARBA"/>
</dbReference>
<reference evidence="7" key="1">
    <citation type="submission" date="2020-06" db="EMBL/GenBank/DDBJ databases">
        <authorList>
            <person name="Li T."/>
            <person name="Hu X."/>
            <person name="Zhang T."/>
            <person name="Song X."/>
            <person name="Zhang H."/>
            <person name="Dai N."/>
            <person name="Sheng W."/>
            <person name="Hou X."/>
            <person name="Wei L."/>
        </authorList>
    </citation>
    <scope>NUCLEOTIDE SEQUENCE</scope>
    <source>
        <strain evidence="7">KEN8</strain>
        <tissue evidence="7">Leaf</tissue>
    </source>
</reference>
<dbReference type="GO" id="GO:0004364">
    <property type="term" value="F:glutathione transferase activity"/>
    <property type="evidence" value="ECO:0007669"/>
    <property type="project" value="UniProtKB-EC"/>
</dbReference>
<dbReference type="AlphaFoldDB" id="A0AAW2QWQ7"/>
<feature type="domain" description="GST C-terminal" evidence="6">
    <location>
        <begin position="44"/>
        <end position="184"/>
    </location>
</feature>
<dbReference type="PANTHER" id="PTHR44750">
    <property type="entry name" value="GLUTATHIONE S-TRANSFERASE T1-RELATED"/>
    <property type="match status" value="1"/>
</dbReference>
<dbReference type="Gene3D" id="1.20.1050.10">
    <property type="match status" value="1"/>
</dbReference>
<dbReference type="Pfam" id="PF13410">
    <property type="entry name" value="GST_C_2"/>
    <property type="match status" value="1"/>
</dbReference>
<dbReference type="PANTHER" id="PTHR44750:SF1">
    <property type="entry name" value="GLUTATHIONE S-TRANSFERASE T1-RELATED"/>
    <property type="match status" value="1"/>
</dbReference>
<evidence type="ECO:0000256" key="3">
    <source>
        <dbReference type="ARBA" id="ARBA00022575"/>
    </source>
</evidence>
<name>A0AAW2QWQ7_9LAMI</name>